<dbReference type="GO" id="GO:0032153">
    <property type="term" value="C:cell division site"/>
    <property type="evidence" value="ECO:0007669"/>
    <property type="project" value="TreeGrafter"/>
</dbReference>
<dbReference type="STRING" id="290054.SAMN02745114_00007"/>
<protein>
    <recommendedName>
        <fullName evidence="2">Cell division protein ZapA</fullName>
    </recommendedName>
    <alternativeName>
        <fullName evidence="9">Z ring-associated protein ZapA</fullName>
    </alternativeName>
</protein>
<evidence type="ECO:0000256" key="2">
    <source>
        <dbReference type="ARBA" id="ARBA00015195"/>
    </source>
</evidence>
<dbReference type="PANTHER" id="PTHR34981:SF1">
    <property type="entry name" value="CELL DIVISION PROTEIN ZAPA"/>
    <property type="match status" value="1"/>
</dbReference>
<dbReference type="EMBL" id="FUWW01000001">
    <property type="protein sequence ID" value="SJZ32666.1"/>
    <property type="molecule type" value="Genomic_DNA"/>
</dbReference>
<dbReference type="InterPro" id="IPR007838">
    <property type="entry name" value="Cell_div_ZapA-like"/>
</dbReference>
<proteinExistence type="predicted"/>
<dbReference type="Gene3D" id="6.10.250.790">
    <property type="match status" value="1"/>
</dbReference>
<keyword evidence="10" id="KW-0175">Coiled coil</keyword>
<keyword evidence="5" id="KW-0717">Septation</keyword>
<comment type="function">
    <text evidence="7">Activator of cell division through the inhibition of FtsZ GTPase activity, therefore promoting FtsZ assembly into bundles of protofilaments necessary for the formation of the division Z ring. It is recruited early at mid-cell but it is not essential for cell division.</text>
</comment>
<reference evidence="11 12" key="1">
    <citation type="submission" date="2017-02" db="EMBL/GenBank/DDBJ databases">
        <authorList>
            <person name="Peterson S.W."/>
        </authorList>
    </citation>
    <scope>NUCLEOTIDE SEQUENCE [LARGE SCALE GENOMIC DNA]</scope>
    <source>
        <strain evidence="11 12">ATCC 51222</strain>
    </source>
</reference>
<evidence type="ECO:0000256" key="9">
    <source>
        <dbReference type="ARBA" id="ARBA00033158"/>
    </source>
</evidence>
<dbReference type="GO" id="GO:0000921">
    <property type="term" value="P:septin ring assembly"/>
    <property type="evidence" value="ECO:0007669"/>
    <property type="project" value="TreeGrafter"/>
</dbReference>
<dbReference type="GO" id="GO:0000917">
    <property type="term" value="P:division septum assembly"/>
    <property type="evidence" value="ECO:0007669"/>
    <property type="project" value="UniProtKB-KW"/>
</dbReference>
<evidence type="ECO:0000256" key="10">
    <source>
        <dbReference type="SAM" id="Coils"/>
    </source>
</evidence>
<organism evidence="11 12">
    <name type="scientific">Eubacterium coprostanoligenes</name>
    <dbReference type="NCBI Taxonomy" id="290054"/>
    <lineage>
        <taxon>Bacteria</taxon>
        <taxon>Bacillati</taxon>
        <taxon>Bacillota</taxon>
        <taxon>Clostridia</taxon>
        <taxon>Eubacteriales</taxon>
        <taxon>Eubacteriaceae</taxon>
        <taxon>Eubacterium</taxon>
    </lineage>
</organism>
<evidence type="ECO:0000256" key="6">
    <source>
        <dbReference type="ARBA" id="ARBA00023306"/>
    </source>
</evidence>
<gene>
    <name evidence="11" type="ORF">SAMN02745114_00007</name>
</gene>
<comment type="subcellular location">
    <subcellularLocation>
        <location evidence="1">Cytoplasm</location>
    </subcellularLocation>
</comment>
<dbReference type="PANTHER" id="PTHR34981">
    <property type="entry name" value="CELL DIVISION PROTEIN ZAPA"/>
    <property type="match status" value="1"/>
</dbReference>
<dbReference type="SUPFAM" id="SSF102829">
    <property type="entry name" value="Cell division protein ZapA-like"/>
    <property type="match status" value="1"/>
</dbReference>
<evidence type="ECO:0000256" key="5">
    <source>
        <dbReference type="ARBA" id="ARBA00023210"/>
    </source>
</evidence>
<evidence type="ECO:0000313" key="12">
    <source>
        <dbReference type="Proteomes" id="UP000190657"/>
    </source>
</evidence>
<evidence type="ECO:0000256" key="3">
    <source>
        <dbReference type="ARBA" id="ARBA00022490"/>
    </source>
</evidence>
<sequence>MKYYDEKGDTMEKNRVTLKIYGNSYTILTEDDTEYVEQLGELINKEMHNISNESPNLSQTQCAVLVALDQADACKKANSEAVNLRVQIKDYIEDAARAKLEVDVARREIERLNRELSALRSKNASEGK</sequence>
<dbReference type="GO" id="GO:0030428">
    <property type="term" value="C:cell septum"/>
    <property type="evidence" value="ECO:0007669"/>
    <property type="project" value="TreeGrafter"/>
</dbReference>
<evidence type="ECO:0000256" key="7">
    <source>
        <dbReference type="ARBA" id="ARBA00024910"/>
    </source>
</evidence>
<evidence type="ECO:0000256" key="8">
    <source>
        <dbReference type="ARBA" id="ARBA00026068"/>
    </source>
</evidence>
<evidence type="ECO:0000256" key="1">
    <source>
        <dbReference type="ARBA" id="ARBA00004496"/>
    </source>
</evidence>
<dbReference type="Proteomes" id="UP000190657">
    <property type="component" value="Unassembled WGS sequence"/>
</dbReference>
<feature type="coiled-coil region" evidence="10">
    <location>
        <begin position="74"/>
        <end position="122"/>
    </location>
</feature>
<keyword evidence="12" id="KW-1185">Reference proteome</keyword>
<dbReference type="InterPro" id="IPR053712">
    <property type="entry name" value="Bac_CellDiv_Activator"/>
</dbReference>
<name>A0A1T4JR64_9FIRM</name>
<evidence type="ECO:0000256" key="4">
    <source>
        <dbReference type="ARBA" id="ARBA00022618"/>
    </source>
</evidence>
<evidence type="ECO:0000313" key="11">
    <source>
        <dbReference type="EMBL" id="SJZ32666.1"/>
    </source>
</evidence>
<dbReference type="GO" id="GO:0043093">
    <property type="term" value="P:FtsZ-dependent cytokinesis"/>
    <property type="evidence" value="ECO:0007669"/>
    <property type="project" value="TreeGrafter"/>
</dbReference>
<comment type="subunit">
    <text evidence="8">Homodimer. Interacts with FtsZ.</text>
</comment>
<keyword evidence="6" id="KW-0131">Cell cycle</keyword>
<dbReference type="GO" id="GO:0005829">
    <property type="term" value="C:cytosol"/>
    <property type="evidence" value="ECO:0007669"/>
    <property type="project" value="TreeGrafter"/>
</dbReference>
<dbReference type="AlphaFoldDB" id="A0A1T4JR64"/>
<keyword evidence="4 11" id="KW-0132">Cell division</keyword>
<dbReference type="Pfam" id="PF05164">
    <property type="entry name" value="ZapA"/>
    <property type="match status" value="1"/>
</dbReference>
<keyword evidence="3" id="KW-0963">Cytoplasm</keyword>
<accession>A0A1T4JR64</accession>
<dbReference type="InterPro" id="IPR036192">
    <property type="entry name" value="Cell_div_ZapA-like_sf"/>
</dbReference>